<keyword evidence="3" id="KW-1185">Reference proteome</keyword>
<organism evidence="2 3">
    <name type="scientific">Pterulicium gracile</name>
    <dbReference type="NCBI Taxonomy" id="1884261"/>
    <lineage>
        <taxon>Eukaryota</taxon>
        <taxon>Fungi</taxon>
        <taxon>Dikarya</taxon>
        <taxon>Basidiomycota</taxon>
        <taxon>Agaricomycotina</taxon>
        <taxon>Agaricomycetes</taxon>
        <taxon>Agaricomycetidae</taxon>
        <taxon>Agaricales</taxon>
        <taxon>Pleurotineae</taxon>
        <taxon>Pterulaceae</taxon>
        <taxon>Pterulicium</taxon>
    </lineage>
</organism>
<dbReference type="AlphaFoldDB" id="A0A5C3QL60"/>
<name>A0A5C3QL60_9AGAR</name>
<evidence type="ECO:0000313" key="3">
    <source>
        <dbReference type="Proteomes" id="UP000305067"/>
    </source>
</evidence>
<feature type="region of interest" description="Disordered" evidence="1">
    <location>
        <begin position="89"/>
        <end position="108"/>
    </location>
</feature>
<dbReference type="EMBL" id="ML178822">
    <property type="protein sequence ID" value="TFL02676.1"/>
    <property type="molecule type" value="Genomic_DNA"/>
</dbReference>
<feature type="compositionally biased region" description="Polar residues" evidence="1">
    <location>
        <begin position="93"/>
        <end position="108"/>
    </location>
</feature>
<protein>
    <submittedName>
        <fullName evidence="2">Uncharacterized protein</fullName>
    </submittedName>
</protein>
<feature type="region of interest" description="Disordered" evidence="1">
    <location>
        <begin position="146"/>
        <end position="174"/>
    </location>
</feature>
<accession>A0A5C3QL60</accession>
<proteinExistence type="predicted"/>
<evidence type="ECO:0000313" key="2">
    <source>
        <dbReference type="EMBL" id="TFL02676.1"/>
    </source>
</evidence>
<reference evidence="2 3" key="1">
    <citation type="journal article" date="2019" name="Nat. Ecol. Evol.">
        <title>Megaphylogeny resolves global patterns of mushroom evolution.</title>
        <authorList>
            <person name="Varga T."/>
            <person name="Krizsan K."/>
            <person name="Foldi C."/>
            <person name="Dima B."/>
            <person name="Sanchez-Garcia M."/>
            <person name="Sanchez-Ramirez S."/>
            <person name="Szollosi G.J."/>
            <person name="Szarkandi J.G."/>
            <person name="Papp V."/>
            <person name="Albert L."/>
            <person name="Andreopoulos W."/>
            <person name="Angelini C."/>
            <person name="Antonin V."/>
            <person name="Barry K.W."/>
            <person name="Bougher N.L."/>
            <person name="Buchanan P."/>
            <person name="Buyck B."/>
            <person name="Bense V."/>
            <person name="Catcheside P."/>
            <person name="Chovatia M."/>
            <person name="Cooper J."/>
            <person name="Damon W."/>
            <person name="Desjardin D."/>
            <person name="Finy P."/>
            <person name="Geml J."/>
            <person name="Haridas S."/>
            <person name="Hughes K."/>
            <person name="Justo A."/>
            <person name="Karasinski D."/>
            <person name="Kautmanova I."/>
            <person name="Kiss B."/>
            <person name="Kocsube S."/>
            <person name="Kotiranta H."/>
            <person name="LaButti K.M."/>
            <person name="Lechner B.E."/>
            <person name="Liimatainen K."/>
            <person name="Lipzen A."/>
            <person name="Lukacs Z."/>
            <person name="Mihaltcheva S."/>
            <person name="Morgado L.N."/>
            <person name="Niskanen T."/>
            <person name="Noordeloos M.E."/>
            <person name="Ohm R.A."/>
            <person name="Ortiz-Santana B."/>
            <person name="Ovrebo C."/>
            <person name="Racz N."/>
            <person name="Riley R."/>
            <person name="Savchenko A."/>
            <person name="Shiryaev A."/>
            <person name="Soop K."/>
            <person name="Spirin V."/>
            <person name="Szebenyi C."/>
            <person name="Tomsovsky M."/>
            <person name="Tulloss R.E."/>
            <person name="Uehling J."/>
            <person name="Grigoriev I.V."/>
            <person name="Vagvolgyi C."/>
            <person name="Papp T."/>
            <person name="Martin F.M."/>
            <person name="Miettinen O."/>
            <person name="Hibbett D.S."/>
            <person name="Nagy L.G."/>
        </authorList>
    </citation>
    <scope>NUCLEOTIDE SEQUENCE [LARGE SCALE GENOMIC DNA]</scope>
    <source>
        <strain evidence="2 3">CBS 309.79</strain>
    </source>
</reference>
<sequence length="174" mass="18779">MTLARTDSSCSSGRATIFRFPSSPLAHGRQSEILASLPPPSSYPAVLDFKSRMATAFLDSPDLTLQQPARTEPHDGASLFRTRLRNVLRKTSRAPSSNKTHSRTASSPPSLGQFFVCEASSVDMPGLGLGLGLEVGDFGLRERRPVSVDVGAPPSSFASRKPPSSWRRRFSFSG</sequence>
<dbReference type="Proteomes" id="UP000305067">
    <property type="component" value="Unassembled WGS sequence"/>
</dbReference>
<evidence type="ECO:0000256" key="1">
    <source>
        <dbReference type="SAM" id="MobiDB-lite"/>
    </source>
</evidence>
<gene>
    <name evidence="2" type="ORF">BDV98DRAFT_437190</name>
</gene>